<dbReference type="GO" id="GO:0006310">
    <property type="term" value="P:DNA recombination"/>
    <property type="evidence" value="ECO:0007669"/>
    <property type="project" value="UniProtKB-KW"/>
</dbReference>
<evidence type="ECO:0000256" key="1">
    <source>
        <dbReference type="ARBA" id="ARBA00003283"/>
    </source>
</evidence>
<evidence type="ECO:0000256" key="6">
    <source>
        <dbReference type="PROSITE-ProRule" id="PRU01248"/>
    </source>
</evidence>
<dbReference type="GO" id="GO:0003677">
    <property type="term" value="F:DNA binding"/>
    <property type="evidence" value="ECO:0007669"/>
    <property type="project" value="UniProtKB-UniRule"/>
</dbReference>
<proteinExistence type="inferred from homology"/>
<evidence type="ECO:0000313" key="9">
    <source>
        <dbReference type="EMBL" id="SPF53020.1"/>
    </source>
</evidence>
<dbReference type="PANTHER" id="PTHR30349:SF41">
    <property type="entry name" value="INTEGRASE_RECOMBINASE PROTEIN MJ0367-RELATED"/>
    <property type="match status" value="1"/>
</dbReference>
<dbReference type="InterPro" id="IPR050090">
    <property type="entry name" value="Tyrosine_recombinase_XerCD"/>
</dbReference>
<feature type="domain" description="Tyr recombinase" evidence="7">
    <location>
        <begin position="103"/>
        <end position="277"/>
    </location>
</feature>
<feature type="domain" description="Core-binding (CB)" evidence="8">
    <location>
        <begin position="2"/>
        <end position="82"/>
    </location>
</feature>
<dbReference type="InterPro" id="IPR004107">
    <property type="entry name" value="Integrase_SAM-like_N"/>
</dbReference>
<dbReference type="InterPro" id="IPR010998">
    <property type="entry name" value="Integrase_recombinase_N"/>
</dbReference>
<dbReference type="PROSITE" id="PS51900">
    <property type="entry name" value="CB"/>
    <property type="match status" value="1"/>
</dbReference>
<evidence type="ECO:0000256" key="4">
    <source>
        <dbReference type="ARBA" id="ARBA00023125"/>
    </source>
</evidence>
<evidence type="ECO:0000313" key="10">
    <source>
        <dbReference type="Proteomes" id="UP000238916"/>
    </source>
</evidence>
<accession>A0A2U3LMA3</accession>
<dbReference type="AlphaFoldDB" id="A0A2U3LMA3"/>
<dbReference type="Gene3D" id="1.10.443.10">
    <property type="entry name" value="Intergrase catalytic core"/>
    <property type="match status" value="1"/>
</dbReference>
<evidence type="ECO:0000259" key="7">
    <source>
        <dbReference type="PROSITE" id="PS51898"/>
    </source>
</evidence>
<gene>
    <name evidence="9" type="ORF">SBF1_6290003</name>
</gene>
<sequence>MKKTNEAIVGFFRENNKRFAPETKRSYALSLQQFLASCLKEYDEVKSKDIRDWLLELEDRRLKPRTINLKLAAVKAFYKYMEEETLITKNPLVNVHAVQVGDSLPAHLDQATLTEFKELTLDSPRERAMLQTLYTTGVRVSELLHIRLDDIKWETRQIIIHKGKSNKDRIVLFTSGCEERLKSYLTKRKLESPYLFANFKGEPLSVNWVDKQFRRYTKELKTDYKITPHTIRHTFATHLAEKQMPQSYIQELLGHVNINTTRIYTRPSPEARKKKFDRYQ</sequence>
<dbReference type="Pfam" id="PF13495">
    <property type="entry name" value="Phage_int_SAM_4"/>
    <property type="match status" value="1"/>
</dbReference>
<keyword evidence="3" id="KW-0229">DNA integration</keyword>
<dbReference type="PANTHER" id="PTHR30349">
    <property type="entry name" value="PHAGE INTEGRASE-RELATED"/>
    <property type="match status" value="1"/>
</dbReference>
<dbReference type="SUPFAM" id="SSF56349">
    <property type="entry name" value="DNA breaking-rejoining enzymes"/>
    <property type="match status" value="1"/>
</dbReference>
<dbReference type="OrthoDB" id="9771888at2"/>
<dbReference type="GO" id="GO:0015074">
    <property type="term" value="P:DNA integration"/>
    <property type="evidence" value="ECO:0007669"/>
    <property type="project" value="UniProtKB-KW"/>
</dbReference>
<reference evidence="10" key="1">
    <citation type="submission" date="2018-02" db="EMBL/GenBank/DDBJ databases">
        <authorList>
            <person name="Hausmann B."/>
        </authorList>
    </citation>
    <scope>NUCLEOTIDE SEQUENCE [LARGE SCALE GENOMIC DNA]</scope>
    <source>
        <strain evidence="10">Peat soil MAG SbF1</strain>
    </source>
</reference>
<comment type="function">
    <text evidence="1">Site-specific tyrosine recombinase, which acts by catalyzing the cutting and rejoining of the recombining DNA molecules.</text>
</comment>
<organism evidence="9 10">
    <name type="scientific">Candidatus Desulfosporosinus infrequens</name>
    <dbReference type="NCBI Taxonomy" id="2043169"/>
    <lineage>
        <taxon>Bacteria</taxon>
        <taxon>Bacillati</taxon>
        <taxon>Bacillota</taxon>
        <taxon>Clostridia</taxon>
        <taxon>Eubacteriales</taxon>
        <taxon>Desulfitobacteriaceae</taxon>
        <taxon>Desulfosporosinus</taxon>
    </lineage>
</organism>
<protein>
    <submittedName>
        <fullName evidence="9">Integrase-recombinase protein</fullName>
    </submittedName>
</protein>
<dbReference type="Gene3D" id="1.10.150.130">
    <property type="match status" value="1"/>
</dbReference>
<dbReference type="InterPro" id="IPR011010">
    <property type="entry name" value="DNA_brk_join_enz"/>
</dbReference>
<keyword evidence="4 6" id="KW-0238">DNA-binding</keyword>
<dbReference type="Pfam" id="PF00589">
    <property type="entry name" value="Phage_integrase"/>
    <property type="match status" value="1"/>
</dbReference>
<evidence type="ECO:0000256" key="2">
    <source>
        <dbReference type="ARBA" id="ARBA00008857"/>
    </source>
</evidence>
<comment type="similarity">
    <text evidence="2">Belongs to the 'phage' integrase family.</text>
</comment>
<evidence type="ECO:0000256" key="3">
    <source>
        <dbReference type="ARBA" id="ARBA00022908"/>
    </source>
</evidence>
<name>A0A2U3LMA3_9FIRM</name>
<dbReference type="InterPro" id="IPR002104">
    <property type="entry name" value="Integrase_catalytic"/>
</dbReference>
<dbReference type="InterPro" id="IPR044068">
    <property type="entry name" value="CB"/>
</dbReference>
<evidence type="ECO:0000259" key="8">
    <source>
        <dbReference type="PROSITE" id="PS51900"/>
    </source>
</evidence>
<dbReference type="Proteomes" id="UP000238916">
    <property type="component" value="Unassembled WGS sequence"/>
</dbReference>
<keyword evidence="5" id="KW-0233">DNA recombination</keyword>
<dbReference type="EMBL" id="OMOF01000589">
    <property type="protein sequence ID" value="SPF53020.1"/>
    <property type="molecule type" value="Genomic_DNA"/>
</dbReference>
<evidence type="ECO:0000256" key="5">
    <source>
        <dbReference type="ARBA" id="ARBA00023172"/>
    </source>
</evidence>
<dbReference type="InterPro" id="IPR013762">
    <property type="entry name" value="Integrase-like_cat_sf"/>
</dbReference>
<dbReference type="PROSITE" id="PS51898">
    <property type="entry name" value="TYR_RECOMBINASE"/>
    <property type="match status" value="1"/>
</dbReference>